<feature type="region of interest" description="Disordered" evidence="3">
    <location>
        <begin position="16"/>
        <end position="47"/>
    </location>
</feature>
<evidence type="ECO:0000256" key="3">
    <source>
        <dbReference type="SAM" id="MobiDB-lite"/>
    </source>
</evidence>
<proteinExistence type="inferred from homology"/>
<dbReference type="InterPro" id="IPR002885">
    <property type="entry name" value="PPR_rpt"/>
</dbReference>
<accession>A0A7C8MPS4</accession>
<protein>
    <recommendedName>
        <fullName evidence="6">Pentacotripeptide-repeat region of PRORP domain-containing protein</fullName>
    </recommendedName>
</protein>
<dbReference type="InterPro" id="IPR050872">
    <property type="entry name" value="PPR_P_subfamily"/>
</dbReference>
<feature type="region of interest" description="Disordered" evidence="3">
    <location>
        <begin position="606"/>
        <end position="640"/>
    </location>
</feature>
<dbReference type="PANTHER" id="PTHR46128">
    <property type="entry name" value="MITOCHONDRIAL GROUP I INTRON SPLICING FACTOR CCM1"/>
    <property type="match status" value="1"/>
</dbReference>
<feature type="repeat" description="PPR" evidence="2">
    <location>
        <begin position="130"/>
        <end position="164"/>
    </location>
</feature>
<dbReference type="AlphaFoldDB" id="A0A7C8MPS4"/>
<dbReference type="PANTHER" id="PTHR46128:SF329">
    <property type="entry name" value="MITOCHONDRIAL GROUP I INTRON SPLICING FACTOR DMR1"/>
    <property type="match status" value="1"/>
</dbReference>
<evidence type="ECO:0000313" key="4">
    <source>
        <dbReference type="EMBL" id="KAF2970592.1"/>
    </source>
</evidence>
<dbReference type="InterPro" id="IPR011990">
    <property type="entry name" value="TPR-like_helical_dom_sf"/>
</dbReference>
<name>A0A7C8MPS4_9PEZI</name>
<feature type="compositionally biased region" description="Acidic residues" evidence="3">
    <location>
        <begin position="918"/>
        <end position="930"/>
    </location>
</feature>
<comment type="caution">
    <text evidence="4">The sequence shown here is derived from an EMBL/GenBank/DDBJ whole genome shotgun (WGS) entry which is preliminary data.</text>
</comment>
<comment type="similarity">
    <text evidence="1">Belongs to the PPR family. P subfamily.</text>
</comment>
<keyword evidence="5" id="KW-1185">Reference proteome</keyword>
<feature type="region of interest" description="Disordered" evidence="3">
    <location>
        <begin position="852"/>
        <end position="939"/>
    </location>
</feature>
<dbReference type="Proteomes" id="UP000481858">
    <property type="component" value="Unassembled WGS sequence"/>
</dbReference>
<evidence type="ECO:0008006" key="6">
    <source>
        <dbReference type="Google" id="ProtNLM"/>
    </source>
</evidence>
<feature type="compositionally biased region" description="Polar residues" evidence="3">
    <location>
        <begin position="17"/>
        <end position="27"/>
    </location>
</feature>
<sequence>MFTCRACLRRTFEIPSSRHSLPKNPSASRHDLPPFRATVKPSPPSRRYATVAAHTPSADTANPAVTQSPVEFHDGKAPVLGRSAAWAARKELEYLRDPLHIANRVRQALSKNNYELASLITREASKDNNLTVSWNYLIDYQLQNGRIHSALKLYNEMKKRAQQPNAQTFTIIFRGCAKSEHPKLAVNEAVKLYQNMLSVGRIKPNTIHLNAVLQVCAKVGDLDSMFSILGSSDDPLRSPNNLTYTTIFNALRMKVDRSGVFGGLEDKKTQKERQDTVVRAKAIWEEVISRWRSGSLIIDEELVCAMGRILLMGEYTDIDAIESLIEQTMMIPRADNKGLSERKGTESTALTVPQSTIKAPGAPAITHAIPGNNSLSMILEGLEKTRRTTKAIKYWNVFTLHHNVIPDAENWIRALRVFVRGKNSGRAAVALQKMPSDMITYKHIRLAMKACLRDNLNKLALDNATAILKTVGQTPSTPDVQWLRTYLQVAHASKRSFDNEARHDYTGAMNAWAKSLATALEHLFGAYQAAAKQMAVDAPNTKERLQNSKAELVALARRMCAAYDILMSQHAASLTAAQLTKMRLRHAGLTRLITNHFKTEHRHFNEQAGGEENVEDNKSKQQAATTSPFRRKPLYTGGNENSLRSRLKDFAGDITKGNIPGFKKTKMPCTPSPWQNLGSNDDLLCLASADSRDVEAAENLSRTNDNWHHYQHTTYQEEKFRINDSSRHPVKWLDRVLETSYATRNPISPKICVSKAAMELHYKSKTCIFVEFPRNRQLPEPLRCYPGFKAALEDICDRFGYFYAPFAAYNAHTRTITLYVMGASRPENKFIDEDTALFDLWRARSAWVQSTPTCATSTDEVNGASRDTSEDLTESSDRSQADSEETWATEFEDEKLEELEYSDKSESEGSLSSSFSVDDSDDEDDAADEDLASRLNFMG</sequence>
<dbReference type="NCBIfam" id="TIGR00756">
    <property type="entry name" value="PPR"/>
    <property type="match status" value="1"/>
</dbReference>
<evidence type="ECO:0000313" key="5">
    <source>
        <dbReference type="Proteomes" id="UP000481858"/>
    </source>
</evidence>
<dbReference type="InParanoid" id="A0A7C8MPS4"/>
<feature type="compositionally biased region" description="Acidic residues" evidence="3">
    <location>
        <begin position="882"/>
        <end position="900"/>
    </location>
</feature>
<reference evidence="4 5" key="1">
    <citation type="submission" date="2019-12" db="EMBL/GenBank/DDBJ databases">
        <title>Draft genome sequence of the ascomycete Xylaria multiplex DSM 110363.</title>
        <authorList>
            <person name="Buettner E."/>
            <person name="Kellner H."/>
        </authorList>
    </citation>
    <scope>NUCLEOTIDE SEQUENCE [LARGE SCALE GENOMIC DNA]</scope>
    <source>
        <strain evidence="4 5">DSM 110363</strain>
    </source>
</reference>
<dbReference type="Pfam" id="PF13041">
    <property type="entry name" value="PPR_2"/>
    <property type="match status" value="1"/>
</dbReference>
<evidence type="ECO:0000256" key="2">
    <source>
        <dbReference type="PROSITE-ProRule" id="PRU00708"/>
    </source>
</evidence>
<gene>
    <name evidence="4" type="ORF">GQX73_g2968</name>
</gene>
<feature type="compositionally biased region" description="Low complexity" evidence="3">
    <location>
        <begin position="908"/>
        <end position="917"/>
    </location>
</feature>
<dbReference type="Gene3D" id="1.25.40.10">
    <property type="entry name" value="Tetratricopeptide repeat domain"/>
    <property type="match status" value="1"/>
</dbReference>
<evidence type="ECO:0000256" key="1">
    <source>
        <dbReference type="ARBA" id="ARBA00007626"/>
    </source>
</evidence>
<dbReference type="OrthoDB" id="185373at2759"/>
<organism evidence="4 5">
    <name type="scientific">Xylaria multiplex</name>
    <dbReference type="NCBI Taxonomy" id="323545"/>
    <lineage>
        <taxon>Eukaryota</taxon>
        <taxon>Fungi</taxon>
        <taxon>Dikarya</taxon>
        <taxon>Ascomycota</taxon>
        <taxon>Pezizomycotina</taxon>
        <taxon>Sordariomycetes</taxon>
        <taxon>Xylariomycetidae</taxon>
        <taxon>Xylariales</taxon>
        <taxon>Xylariaceae</taxon>
        <taxon>Xylaria</taxon>
    </lineage>
</organism>
<dbReference type="PROSITE" id="PS51375">
    <property type="entry name" value="PPR"/>
    <property type="match status" value="1"/>
</dbReference>
<dbReference type="EMBL" id="WUBL01000021">
    <property type="protein sequence ID" value="KAF2970592.1"/>
    <property type="molecule type" value="Genomic_DNA"/>
</dbReference>